<name>A0A9Q0S4T3_9DIPT</name>
<evidence type="ECO:0000313" key="2">
    <source>
        <dbReference type="Proteomes" id="UP001151699"/>
    </source>
</evidence>
<sequence>MLGYTLDSSMLSAMNGASPQERKTKCLLGYQTAAHDMVFAVFAPHLTEIYVTAKKVLPYFRCSLRDIPADLGALLFGNGDVAFHHKLNLIANRSMTENQIKEAERLIKKLPHEAVVMEELEVFGGEGALAGPSEELEVVGDEEALEGPSGAADIGKGLSIAGQSGVGRRVINDTDSEEEYS</sequence>
<accession>A0A9Q0S4T3</accession>
<dbReference type="EMBL" id="WJQU01000002">
    <property type="protein sequence ID" value="KAJ6643450.1"/>
    <property type="molecule type" value="Genomic_DNA"/>
</dbReference>
<keyword evidence="2" id="KW-1185">Reference proteome</keyword>
<proteinExistence type="predicted"/>
<evidence type="ECO:0000313" key="1">
    <source>
        <dbReference type="EMBL" id="KAJ6643450.1"/>
    </source>
</evidence>
<dbReference type="AlphaFoldDB" id="A0A9Q0S4T3"/>
<gene>
    <name evidence="1" type="ORF">Bhyg_08411</name>
</gene>
<dbReference type="Proteomes" id="UP001151699">
    <property type="component" value="Chromosome B"/>
</dbReference>
<protein>
    <submittedName>
        <fullName evidence="1">Uncharacterized protein</fullName>
    </submittedName>
</protein>
<reference evidence="1" key="1">
    <citation type="submission" date="2022-07" db="EMBL/GenBank/DDBJ databases">
        <authorList>
            <person name="Trinca V."/>
            <person name="Uliana J.V.C."/>
            <person name="Torres T.T."/>
            <person name="Ward R.J."/>
            <person name="Monesi N."/>
        </authorList>
    </citation>
    <scope>NUCLEOTIDE SEQUENCE</scope>
    <source>
        <strain evidence="1">HSMRA1968</strain>
        <tissue evidence="1">Whole embryos</tissue>
    </source>
</reference>
<comment type="caution">
    <text evidence="1">The sequence shown here is derived from an EMBL/GenBank/DDBJ whole genome shotgun (WGS) entry which is preliminary data.</text>
</comment>
<organism evidence="1 2">
    <name type="scientific">Pseudolycoriella hygida</name>
    <dbReference type="NCBI Taxonomy" id="35572"/>
    <lineage>
        <taxon>Eukaryota</taxon>
        <taxon>Metazoa</taxon>
        <taxon>Ecdysozoa</taxon>
        <taxon>Arthropoda</taxon>
        <taxon>Hexapoda</taxon>
        <taxon>Insecta</taxon>
        <taxon>Pterygota</taxon>
        <taxon>Neoptera</taxon>
        <taxon>Endopterygota</taxon>
        <taxon>Diptera</taxon>
        <taxon>Nematocera</taxon>
        <taxon>Sciaroidea</taxon>
        <taxon>Sciaridae</taxon>
        <taxon>Pseudolycoriella</taxon>
    </lineage>
</organism>